<protein>
    <submittedName>
        <fullName evidence="1">Uncharacterized protein</fullName>
    </submittedName>
</protein>
<evidence type="ECO:0000313" key="2">
    <source>
        <dbReference type="Proteomes" id="UP000316030"/>
    </source>
</evidence>
<organism evidence="1 2">
    <name type="scientific">Thalassovita litoralis</name>
    <dbReference type="NCBI Taxonomy" id="1010611"/>
    <lineage>
        <taxon>Bacteria</taxon>
        <taxon>Pseudomonadati</taxon>
        <taxon>Pseudomonadota</taxon>
        <taxon>Alphaproteobacteria</taxon>
        <taxon>Rhodobacterales</taxon>
        <taxon>Roseobacteraceae</taxon>
        <taxon>Thalassovita</taxon>
    </lineage>
</organism>
<reference evidence="1 2" key="1">
    <citation type="submission" date="2017-05" db="EMBL/GenBank/DDBJ databases">
        <authorList>
            <person name="Varghese N."/>
            <person name="Submissions S."/>
        </authorList>
    </citation>
    <scope>NUCLEOTIDE SEQUENCE [LARGE SCALE GENOMIC DNA]</scope>
    <source>
        <strain evidence="1 2">DSM 29506</strain>
    </source>
</reference>
<keyword evidence="2" id="KW-1185">Reference proteome</keyword>
<name>A0A521BRV0_9RHOB</name>
<dbReference type="EMBL" id="FXTO01000004">
    <property type="protein sequence ID" value="SMO49906.1"/>
    <property type="molecule type" value="Genomic_DNA"/>
</dbReference>
<evidence type="ECO:0000313" key="1">
    <source>
        <dbReference type="EMBL" id="SMO49906.1"/>
    </source>
</evidence>
<dbReference type="Proteomes" id="UP000316030">
    <property type="component" value="Unassembled WGS sequence"/>
</dbReference>
<proteinExistence type="predicted"/>
<dbReference type="AlphaFoldDB" id="A0A521BRV0"/>
<gene>
    <name evidence="1" type="ORF">SAMN06265173_10426</name>
</gene>
<accession>A0A521BRV0</accession>
<sequence>MRDTTSKREPSELVKASPLLMECYALGEDIDELERQARGAERLKEVYSSIPWHAQRAAKDPDYWNDLYGSRINW</sequence>